<dbReference type="InterPro" id="IPR018053">
    <property type="entry name" value="Glyco_hydro_32_AS"/>
</dbReference>
<dbReference type="PANTHER" id="PTHR43101">
    <property type="entry name" value="BETA-FRUCTOSIDASE"/>
    <property type="match status" value="1"/>
</dbReference>
<dbReference type="Proteomes" id="UP001589609">
    <property type="component" value="Unassembled WGS sequence"/>
</dbReference>
<dbReference type="InterPro" id="IPR051214">
    <property type="entry name" value="GH32_Enzymes"/>
</dbReference>
<comment type="similarity">
    <text evidence="2 8">Belongs to the glycosyl hydrolase 32 family.</text>
</comment>
<comment type="subcellular location">
    <subcellularLocation>
        <location evidence="9">Cytoplasm</location>
    </subcellularLocation>
</comment>
<dbReference type="EMBL" id="JBHMAF010000196">
    <property type="protein sequence ID" value="MFB9762232.1"/>
    <property type="molecule type" value="Genomic_DNA"/>
</dbReference>
<feature type="domain" description="Glycosyl hydrolase family 32 C-terminal" evidence="11">
    <location>
        <begin position="350"/>
        <end position="466"/>
    </location>
</feature>
<keyword evidence="13" id="KW-1185">Reference proteome</keyword>
<name>A0ABV5WPA9_9BACI</name>
<evidence type="ECO:0000259" key="10">
    <source>
        <dbReference type="Pfam" id="PF00251"/>
    </source>
</evidence>
<keyword evidence="9" id="KW-0119">Carbohydrate metabolism</keyword>
<keyword evidence="9" id="KW-0963">Cytoplasm</keyword>
<dbReference type="Gene3D" id="2.60.120.560">
    <property type="entry name" value="Exo-inulinase, domain 1"/>
    <property type="match status" value="1"/>
</dbReference>
<reference evidence="12 13" key="1">
    <citation type="submission" date="2024-09" db="EMBL/GenBank/DDBJ databases">
        <authorList>
            <person name="Sun Q."/>
            <person name="Mori K."/>
        </authorList>
    </citation>
    <scope>NUCLEOTIDE SEQUENCE [LARGE SCALE GENOMIC DNA]</scope>
    <source>
        <strain evidence="12 13">JCM 11201</strain>
    </source>
</reference>
<dbReference type="Pfam" id="PF00251">
    <property type="entry name" value="Glyco_hydro_32N"/>
    <property type="match status" value="1"/>
</dbReference>
<dbReference type="PROSITE" id="PS00609">
    <property type="entry name" value="GLYCOSYL_HYDROL_F32"/>
    <property type="match status" value="1"/>
</dbReference>
<evidence type="ECO:0000256" key="7">
    <source>
        <dbReference type="ARBA" id="ARBA00033367"/>
    </source>
</evidence>
<evidence type="ECO:0000256" key="9">
    <source>
        <dbReference type="RuleBase" id="RU365015"/>
    </source>
</evidence>
<keyword evidence="6 8" id="KW-0326">Glycosidase</keyword>
<evidence type="ECO:0000313" key="13">
    <source>
        <dbReference type="Proteomes" id="UP001589609"/>
    </source>
</evidence>
<evidence type="ECO:0000256" key="1">
    <source>
        <dbReference type="ARBA" id="ARBA00004914"/>
    </source>
</evidence>
<dbReference type="SUPFAM" id="SSF75005">
    <property type="entry name" value="Arabinanase/levansucrase/invertase"/>
    <property type="match status" value="1"/>
</dbReference>
<dbReference type="CDD" id="cd08996">
    <property type="entry name" value="GH32_FFase"/>
    <property type="match status" value="1"/>
</dbReference>
<accession>A0ABV5WPA9</accession>
<dbReference type="Pfam" id="PF08244">
    <property type="entry name" value="Glyco_hydro_32C"/>
    <property type="match status" value="1"/>
</dbReference>
<organism evidence="12 13">
    <name type="scientific">Ectobacillus funiculus</name>
    <dbReference type="NCBI Taxonomy" id="137993"/>
    <lineage>
        <taxon>Bacteria</taxon>
        <taxon>Bacillati</taxon>
        <taxon>Bacillota</taxon>
        <taxon>Bacilli</taxon>
        <taxon>Bacillales</taxon>
        <taxon>Bacillaceae</taxon>
        <taxon>Ectobacillus</taxon>
    </lineage>
</organism>
<evidence type="ECO:0000256" key="5">
    <source>
        <dbReference type="ARBA" id="ARBA00022801"/>
    </source>
</evidence>
<gene>
    <name evidence="12" type="ORF">ACFFMS_28830</name>
</gene>
<dbReference type="PANTHER" id="PTHR43101:SF1">
    <property type="entry name" value="BETA-FRUCTOSIDASE"/>
    <property type="match status" value="1"/>
</dbReference>
<comment type="pathway">
    <text evidence="1 9">Glycan biosynthesis; sucrose metabolism.</text>
</comment>
<sequence length="484" mass="55747">MNKLAAANTYIQKHKETVRNRPLFHFTPEIGWMNDPNGFSFYQGEYHLFYQYNPYDIVWNDMHWGHATTNDFVNWHHKPVALANDKLYDANGCFSGSAIEKDGKLFLMYTGHLDPNMGFDKDESQIIEHQCLAFSEDGIQFEKYQKNPIIGEKELPEGYMMCDFRDPKVLEVDGVYFCVLAVRNAERRGEIIMFQSFNLFDWTFHSSIYQSKFDENMMLECPDLFRVDGKDVLIFSVMPCDSEFEEEVPRKTVYVVGEMDYEKGNFEAEHQGLLDYGREFYAPQSTEGKNGERILIGWMQCWSLSAPPRDYGFNGMMSIPRMLTLEDNKLIQRPVQEIDSYFRNATVYENVALEVNETIDFHGGKAAYLSVNASILEKQRFQLELNKSKDKATRIHVDIENAMISFTSDYGESGQIDISECCNALQEEVALEVFIDFHSIEVFINSGEKVLSFTAYDQEKGTGISIRGLSQATLKEIVYATSEG</sequence>
<dbReference type="EC" id="3.2.1.26" evidence="3 8"/>
<evidence type="ECO:0000256" key="3">
    <source>
        <dbReference type="ARBA" id="ARBA00012758"/>
    </source>
</evidence>
<evidence type="ECO:0000256" key="2">
    <source>
        <dbReference type="ARBA" id="ARBA00009902"/>
    </source>
</evidence>
<dbReference type="GO" id="GO:0016787">
    <property type="term" value="F:hydrolase activity"/>
    <property type="evidence" value="ECO:0007669"/>
    <property type="project" value="UniProtKB-KW"/>
</dbReference>
<comment type="caution">
    <text evidence="12">The sequence shown here is derived from an EMBL/GenBank/DDBJ whole genome shotgun (WGS) entry which is preliminary data.</text>
</comment>
<dbReference type="InterPro" id="IPR023296">
    <property type="entry name" value="Glyco_hydro_beta-prop_sf"/>
</dbReference>
<dbReference type="InterPro" id="IPR013189">
    <property type="entry name" value="Glyco_hydro_32_C"/>
</dbReference>
<comment type="catalytic activity">
    <reaction evidence="8">
        <text>Hydrolysis of terminal non-reducing beta-D-fructofuranoside residues in beta-D-fructofuranosides.</text>
        <dbReference type="EC" id="3.2.1.26"/>
    </reaction>
</comment>
<dbReference type="Gene3D" id="2.115.10.20">
    <property type="entry name" value="Glycosyl hydrolase domain, family 43"/>
    <property type="match status" value="1"/>
</dbReference>
<protein>
    <recommendedName>
        <fullName evidence="4 8">Sucrose-6-phosphate hydrolase</fullName>
        <ecNumber evidence="3 8">3.2.1.26</ecNumber>
    </recommendedName>
    <alternativeName>
        <fullName evidence="7 9">Invertase</fullName>
    </alternativeName>
</protein>
<proteinExistence type="inferred from homology"/>
<dbReference type="NCBIfam" id="TIGR01322">
    <property type="entry name" value="scrB_fam"/>
    <property type="match status" value="1"/>
</dbReference>
<evidence type="ECO:0000256" key="4">
    <source>
        <dbReference type="ARBA" id="ARBA00019623"/>
    </source>
</evidence>
<dbReference type="InterPro" id="IPR006232">
    <property type="entry name" value="Suc6P_hydrolase"/>
</dbReference>
<evidence type="ECO:0000313" key="12">
    <source>
        <dbReference type="EMBL" id="MFB9762232.1"/>
    </source>
</evidence>
<feature type="domain" description="Glycosyl hydrolase family 32 N-terminal" evidence="10">
    <location>
        <begin position="25"/>
        <end position="334"/>
    </location>
</feature>
<dbReference type="InterPro" id="IPR001362">
    <property type="entry name" value="Glyco_hydro_32"/>
</dbReference>
<comment type="function">
    <text evidence="9">Enables the bacterium to metabolize sucrose as a sole carbon source.</text>
</comment>
<evidence type="ECO:0000259" key="11">
    <source>
        <dbReference type="Pfam" id="PF08244"/>
    </source>
</evidence>
<dbReference type="InterPro" id="IPR013148">
    <property type="entry name" value="Glyco_hydro_32_N"/>
</dbReference>
<evidence type="ECO:0000256" key="8">
    <source>
        <dbReference type="RuleBase" id="RU362110"/>
    </source>
</evidence>
<dbReference type="InterPro" id="IPR013320">
    <property type="entry name" value="ConA-like_dom_sf"/>
</dbReference>
<evidence type="ECO:0000256" key="6">
    <source>
        <dbReference type="ARBA" id="ARBA00023295"/>
    </source>
</evidence>
<dbReference type="SUPFAM" id="SSF49899">
    <property type="entry name" value="Concanavalin A-like lectins/glucanases"/>
    <property type="match status" value="1"/>
</dbReference>
<dbReference type="SMART" id="SM00640">
    <property type="entry name" value="Glyco_32"/>
    <property type="match status" value="1"/>
</dbReference>
<keyword evidence="5 8" id="KW-0378">Hydrolase</keyword>
<dbReference type="RefSeq" id="WP_379952181.1">
    <property type="nucleotide sequence ID" value="NZ_JBHMAF010000196.1"/>
</dbReference>